<dbReference type="EC" id="1.2.1.3" evidence="6"/>
<evidence type="ECO:0000256" key="2">
    <source>
        <dbReference type="ARBA" id="ARBA00023002"/>
    </source>
</evidence>
<gene>
    <name evidence="6" type="primary">puuC</name>
    <name evidence="6" type="ORF">MPL1032_240306</name>
</gene>
<dbReference type="Proteomes" id="UP000182888">
    <property type="component" value="Unassembled WGS sequence"/>
</dbReference>
<dbReference type="InterPro" id="IPR016162">
    <property type="entry name" value="Ald_DH_N"/>
</dbReference>
<dbReference type="InterPro" id="IPR016163">
    <property type="entry name" value="Ald_DH_C"/>
</dbReference>
<evidence type="ECO:0000256" key="4">
    <source>
        <dbReference type="RuleBase" id="RU003345"/>
    </source>
</evidence>
<protein>
    <submittedName>
        <fullName evidence="6">Gamma-Glu-gamma-aminobutyraldehyde dehydrogenase, NAD(P)H-dependent</fullName>
        <ecNumber evidence="6">1.2.1.3</ecNumber>
    </submittedName>
</protein>
<dbReference type="FunFam" id="3.40.605.10:FF:000007">
    <property type="entry name" value="NAD/NADP-dependent betaine aldehyde dehydrogenase"/>
    <property type="match status" value="1"/>
</dbReference>
<comment type="similarity">
    <text evidence="1 4">Belongs to the aldehyde dehydrogenase family.</text>
</comment>
<dbReference type="Gene3D" id="3.40.605.10">
    <property type="entry name" value="Aldehyde Dehydrogenase, Chain A, domain 1"/>
    <property type="match status" value="1"/>
</dbReference>
<dbReference type="AlphaFoldDB" id="A0A0K2W1H3"/>
<dbReference type="GO" id="GO:0004029">
    <property type="term" value="F:aldehyde dehydrogenase (NAD+) activity"/>
    <property type="evidence" value="ECO:0007669"/>
    <property type="project" value="UniProtKB-EC"/>
</dbReference>
<dbReference type="SUPFAM" id="SSF53720">
    <property type="entry name" value="ALDH-like"/>
    <property type="match status" value="1"/>
</dbReference>
<dbReference type="PANTHER" id="PTHR11699">
    <property type="entry name" value="ALDEHYDE DEHYDROGENASE-RELATED"/>
    <property type="match status" value="1"/>
</dbReference>
<name>A0A0K2W1H3_MESPL</name>
<dbReference type="InterPro" id="IPR016161">
    <property type="entry name" value="Ald_DH/histidinol_DH"/>
</dbReference>
<dbReference type="Pfam" id="PF00171">
    <property type="entry name" value="Aldedh"/>
    <property type="match status" value="1"/>
</dbReference>
<evidence type="ECO:0000313" key="6">
    <source>
        <dbReference type="EMBL" id="CDX58882.1"/>
    </source>
</evidence>
<evidence type="ECO:0000256" key="3">
    <source>
        <dbReference type="PROSITE-ProRule" id="PRU10007"/>
    </source>
</evidence>
<keyword evidence="2 4" id="KW-0560">Oxidoreductase</keyword>
<dbReference type="CDD" id="cd07109">
    <property type="entry name" value="ALDH_AAS00426"/>
    <property type="match status" value="1"/>
</dbReference>
<evidence type="ECO:0000313" key="7">
    <source>
        <dbReference type="Proteomes" id="UP000182888"/>
    </source>
</evidence>
<proteinExistence type="inferred from homology"/>
<dbReference type="InterPro" id="IPR015590">
    <property type="entry name" value="Aldehyde_DH_dom"/>
</dbReference>
<evidence type="ECO:0000256" key="1">
    <source>
        <dbReference type="ARBA" id="ARBA00009986"/>
    </source>
</evidence>
<organism evidence="6 7">
    <name type="scientific">Mesorhizobium plurifarium</name>
    <dbReference type="NCBI Taxonomy" id="69974"/>
    <lineage>
        <taxon>Bacteria</taxon>
        <taxon>Pseudomonadati</taxon>
        <taxon>Pseudomonadota</taxon>
        <taxon>Alphaproteobacteria</taxon>
        <taxon>Hyphomicrobiales</taxon>
        <taxon>Phyllobacteriaceae</taxon>
        <taxon>Mesorhizobium</taxon>
    </lineage>
</organism>
<feature type="domain" description="Aldehyde dehydrogenase" evidence="5">
    <location>
        <begin position="30"/>
        <end position="488"/>
    </location>
</feature>
<dbReference type="InterPro" id="IPR029510">
    <property type="entry name" value="Ald_DH_CS_GLU"/>
</dbReference>
<dbReference type="Gene3D" id="3.40.309.10">
    <property type="entry name" value="Aldehyde Dehydrogenase, Chain A, domain 2"/>
    <property type="match status" value="1"/>
</dbReference>
<dbReference type="EMBL" id="CCND01000017">
    <property type="protein sequence ID" value="CDX58882.1"/>
    <property type="molecule type" value="Genomic_DNA"/>
</dbReference>
<sequence>MSAQAASKVEKPTVKDHANFIGGKMRPAADGRTIDVICPSDGQVFATIARSGQADVDSAVQAARVAFDAGAWPRTSATDRGRVLARMSELILRERESLARLEAKDVGKIYRSTFSDVTVLARYFEFYAGAADKIGGDVIPLPTGFTAFTIREPLGVVAGILPWNSPTQMFGRVVSPALAMGNTVVLKPAEDACLTVARLAELAMEAGLPEGALNVVTGYGHEAGAALSAHPAIDFISFTGSPEVGTLVQQAAAANHVGVTLELGGKSPHILFDDADFAAALPIITNSIIVNSGQTCVAGSRLLVQASAIDRVSELFGAHFQGLSTGPHDVECDLGPLINAKQHKRVKTMLSTAISEGVPVIAEGRIADGSSQDGYFVRPTLLGPVPRQNTIARKEVFGPVLSLLPFNDESDAIALANDTPFGLAAAVWSRDVGRAMRASRQVRAGQVYINGYGAGGGVELPFGGFKKSGHGREKGMEALHEFSATKTVILNHG</sequence>
<accession>A0A0K2W1H3</accession>
<reference evidence="7" key="1">
    <citation type="submission" date="2014-08" db="EMBL/GenBank/DDBJ databases">
        <authorList>
            <person name="Edwards T."/>
        </authorList>
    </citation>
    <scope>NUCLEOTIDE SEQUENCE [LARGE SCALE GENOMIC DNA]</scope>
</reference>
<evidence type="ECO:0000259" key="5">
    <source>
        <dbReference type="Pfam" id="PF00171"/>
    </source>
</evidence>
<dbReference type="PROSITE" id="PS00687">
    <property type="entry name" value="ALDEHYDE_DEHYDR_GLU"/>
    <property type="match status" value="1"/>
</dbReference>
<feature type="active site" evidence="3">
    <location>
        <position position="262"/>
    </location>
</feature>